<dbReference type="EMBL" id="CP151632">
    <property type="protein sequence ID" value="WZO35698.1"/>
    <property type="molecule type" value="Genomic_DNA"/>
</dbReference>
<keyword evidence="4" id="KW-1003">Cell membrane</keyword>
<dbReference type="Pfam" id="PF00005">
    <property type="entry name" value="ABC_tran"/>
    <property type="match status" value="1"/>
</dbReference>
<evidence type="ECO:0000259" key="8">
    <source>
        <dbReference type="PROSITE" id="PS50893"/>
    </source>
</evidence>
<protein>
    <submittedName>
        <fullName evidence="9">ABC transporter ATP-binding protein</fullName>
    </submittedName>
</protein>
<proteinExistence type="inferred from homology"/>
<accession>A0AAU6SFT4</accession>
<dbReference type="SMART" id="SM00382">
    <property type="entry name" value="AAA"/>
    <property type="match status" value="1"/>
</dbReference>
<dbReference type="PROSITE" id="PS50893">
    <property type="entry name" value="ABC_TRANSPORTER_2"/>
    <property type="match status" value="1"/>
</dbReference>
<evidence type="ECO:0000256" key="5">
    <source>
        <dbReference type="ARBA" id="ARBA00022741"/>
    </source>
</evidence>
<comment type="subcellular location">
    <subcellularLocation>
        <location evidence="1">Cell membrane</location>
        <topology evidence="1">Peripheral membrane protein</topology>
    </subcellularLocation>
</comment>
<dbReference type="InterPro" id="IPR027417">
    <property type="entry name" value="P-loop_NTPase"/>
</dbReference>
<dbReference type="GO" id="GO:0016887">
    <property type="term" value="F:ATP hydrolysis activity"/>
    <property type="evidence" value="ECO:0007669"/>
    <property type="project" value="InterPro"/>
</dbReference>
<dbReference type="InterPro" id="IPR017871">
    <property type="entry name" value="ABC_transporter-like_CS"/>
</dbReference>
<dbReference type="SUPFAM" id="SSF52540">
    <property type="entry name" value="P-loop containing nucleoside triphosphate hydrolases"/>
    <property type="match status" value="1"/>
</dbReference>
<dbReference type="GO" id="GO:0015833">
    <property type="term" value="P:peptide transport"/>
    <property type="evidence" value="ECO:0007669"/>
    <property type="project" value="InterPro"/>
</dbReference>
<dbReference type="PANTHER" id="PTHR43297:SF2">
    <property type="entry name" value="DIPEPTIDE TRANSPORT ATP-BINDING PROTEIN DPPD"/>
    <property type="match status" value="1"/>
</dbReference>
<dbReference type="PANTHER" id="PTHR43297">
    <property type="entry name" value="OLIGOPEPTIDE TRANSPORT ATP-BINDING PROTEIN APPD"/>
    <property type="match status" value="1"/>
</dbReference>
<evidence type="ECO:0000256" key="2">
    <source>
        <dbReference type="ARBA" id="ARBA00005417"/>
    </source>
</evidence>
<dbReference type="InterPro" id="IPR013563">
    <property type="entry name" value="Oligopep_ABC_C"/>
</dbReference>
<feature type="domain" description="ABC transporter" evidence="8">
    <location>
        <begin position="12"/>
        <end position="260"/>
    </location>
</feature>
<dbReference type="FunFam" id="3.40.50.300:FF:000016">
    <property type="entry name" value="Oligopeptide ABC transporter ATP-binding component"/>
    <property type="match status" value="1"/>
</dbReference>
<keyword evidence="3" id="KW-0813">Transport</keyword>
<dbReference type="InterPro" id="IPR003439">
    <property type="entry name" value="ABC_transporter-like_ATP-bd"/>
</dbReference>
<dbReference type="NCBIfam" id="TIGR01727">
    <property type="entry name" value="oligo_HPY"/>
    <property type="match status" value="1"/>
</dbReference>
<evidence type="ECO:0000256" key="1">
    <source>
        <dbReference type="ARBA" id="ARBA00004202"/>
    </source>
</evidence>
<organism evidence="9">
    <name type="scientific">Microbacterium sp. LWS13-1.2</name>
    <dbReference type="NCBI Taxonomy" id="3135264"/>
    <lineage>
        <taxon>Bacteria</taxon>
        <taxon>Bacillati</taxon>
        <taxon>Actinomycetota</taxon>
        <taxon>Actinomycetes</taxon>
        <taxon>Micrococcales</taxon>
        <taxon>Microbacteriaceae</taxon>
        <taxon>Microbacterium</taxon>
    </lineage>
</organism>
<keyword evidence="5" id="KW-0547">Nucleotide-binding</keyword>
<gene>
    <name evidence="9" type="ORF">MRBLWS13_003403</name>
</gene>
<dbReference type="RefSeq" id="WP_349426517.1">
    <property type="nucleotide sequence ID" value="NZ_CP151632.1"/>
</dbReference>
<evidence type="ECO:0000256" key="3">
    <source>
        <dbReference type="ARBA" id="ARBA00022448"/>
    </source>
</evidence>
<dbReference type="GO" id="GO:0005886">
    <property type="term" value="C:plasma membrane"/>
    <property type="evidence" value="ECO:0007669"/>
    <property type="project" value="UniProtKB-SubCell"/>
</dbReference>
<dbReference type="InterPro" id="IPR050388">
    <property type="entry name" value="ABC_Ni/Peptide_Import"/>
</dbReference>
<dbReference type="GO" id="GO:0005524">
    <property type="term" value="F:ATP binding"/>
    <property type="evidence" value="ECO:0007669"/>
    <property type="project" value="UniProtKB-KW"/>
</dbReference>
<evidence type="ECO:0000313" key="9">
    <source>
        <dbReference type="EMBL" id="WZO35698.1"/>
    </source>
</evidence>
<dbReference type="Gene3D" id="3.40.50.300">
    <property type="entry name" value="P-loop containing nucleotide triphosphate hydrolases"/>
    <property type="match status" value="1"/>
</dbReference>
<dbReference type="CDD" id="cd03257">
    <property type="entry name" value="ABC_NikE_OppD_transporters"/>
    <property type="match status" value="1"/>
</dbReference>
<sequence length="329" mass="35401">MTDARSTEPPLLEVENLTVDVPGAEGPVRIIDDVSFSMQAGTTTGLIGESGSGKTMTAMAVLGLLPPGSTTGGRIRFRGRDLLTMNEDERRKVRGREISMIFQDPLAALNPTQRIGKQVGEILRANGSSRTEAQRTAVALLDRAGIPDPAARANDYPHQFSGGMRQRAMVALALAGTPQLILADEPTTALDVTVQARILDLLRSLRDNEGTAMLLVSHDLRVMAHVADHLVVMYAGRVAERGPARELLRRPRHPYTRALVRSVPSVSAKSAIADPLPGAPANPRARPTGCAFHPRCPMARDICRDVDPTLIEVGPGRRSACHFAEEVPV</sequence>
<dbReference type="AlphaFoldDB" id="A0AAU6SFT4"/>
<evidence type="ECO:0000256" key="4">
    <source>
        <dbReference type="ARBA" id="ARBA00022475"/>
    </source>
</evidence>
<dbReference type="InterPro" id="IPR003593">
    <property type="entry name" value="AAA+_ATPase"/>
</dbReference>
<keyword evidence="6 9" id="KW-0067">ATP-binding</keyword>
<reference evidence="9" key="1">
    <citation type="submission" date="2024-04" db="EMBL/GenBank/DDBJ databases">
        <authorList>
            <person name="Roder T."/>
            <person name="Oberhansli S."/>
            <person name="Kreuzer M."/>
        </authorList>
    </citation>
    <scope>NUCLEOTIDE SEQUENCE</scope>
    <source>
        <strain evidence="9">LWS13-1.2</strain>
    </source>
</reference>
<name>A0AAU6SFT4_9MICO</name>
<keyword evidence="7" id="KW-0472">Membrane</keyword>
<comment type="similarity">
    <text evidence="2">Belongs to the ABC transporter superfamily.</text>
</comment>
<evidence type="ECO:0000256" key="6">
    <source>
        <dbReference type="ARBA" id="ARBA00022840"/>
    </source>
</evidence>
<dbReference type="Pfam" id="PF08352">
    <property type="entry name" value="oligo_HPY"/>
    <property type="match status" value="1"/>
</dbReference>
<evidence type="ECO:0000256" key="7">
    <source>
        <dbReference type="ARBA" id="ARBA00023136"/>
    </source>
</evidence>
<dbReference type="PROSITE" id="PS00211">
    <property type="entry name" value="ABC_TRANSPORTER_1"/>
    <property type="match status" value="1"/>
</dbReference>